<feature type="region of interest" description="Disordered" evidence="18">
    <location>
        <begin position="113"/>
        <end position="189"/>
    </location>
</feature>
<dbReference type="GeneID" id="92210207"/>
<evidence type="ECO:0000256" key="2">
    <source>
        <dbReference type="ARBA" id="ARBA00004186"/>
    </source>
</evidence>
<evidence type="ECO:0000256" key="16">
    <source>
        <dbReference type="ARBA" id="ARBA00023328"/>
    </source>
</evidence>
<comment type="similarity">
    <text evidence="4">Belongs to the DASH complex ASK1 family.</text>
</comment>
<dbReference type="EMBL" id="OZ022410">
    <property type="protein sequence ID" value="CAK9441142.1"/>
    <property type="molecule type" value="Genomic_DNA"/>
</dbReference>
<feature type="compositionally biased region" description="Low complexity" evidence="18">
    <location>
        <begin position="171"/>
        <end position="188"/>
    </location>
</feature>
<evidence type="ECO:0000256" key="7">
    <source>
        <dbReference type="ARBA" id="ARBA00022490"/>
    </source>
</evidence>
<evidence type="ECO:0000313" key="19">
    <source>
        <dbReference type="EMBL" id="CAK9441142.1"/>
    </source>
</evidence>
<dbReference type="Pfam" id="PF08655">
    <property type="entry name" value="DASH_Ask1"/>
    <property type="match status" value="1"/>
</dbReference>
<evidence type="ECO:0000256" key="6">
    <source>
        <dbReference type="ARBA" id="ARBA00022454"/>
    </source>
</evidence>
<feature type="compositionally biased region" description="Polar residues" evidence="18">
    <location>
        <begin position="342"/>
        <end position="351"/>
    </location>
</feature>
<accession>A0ABP0ZVT4</accession>
<keyword evidence="13" id="KW-0206">Cytoskeleton</keyword>
<evidence type="ECO:0000256" key="11">
    <source>
        <dbReference type="ARBA" id="ARBA00022829"/>
    </source>
</evidence>
<evidence type="ECO:0000256" key="18">
    <source>
        <dbReference type="SAM" id="MobiDB-lite"/>
    </source>
</evidence>
<evidence type="ECO:0000256" key="14">
    <source>
        <dbReference type="ARBA" id="ARBA00023242"/>
    </source>
</evidence>
<evidence type="ECO:0000256" key="17">
    <source>
        <dbReference type="ARBA" id="ARBA00029735"/>
    </source>
</evidence>
<feature type="compositionally biased region" description="Polar residues" evidence="18">
    <location>
        <begin position="252"/>
        <end position="269"/>
    </location>
</feature>
<evidence type="ECO:0000313" key="20">
    <source>
        <dbReference type="Proteomes" id="UP001497383"/>
    </source>
</evidence>
<keyword evidence="15" id="KW-0131">Cell cycle</keyword>
<comment type="subcellular location">
    <subcellularLocation>
        <location evidence="3">Chromosome</location>
        <location evidence="3">Centromere</location>
        <location evidence="3">Kinetochore</location>
    </subcellularLocation>
    <subcellularLocation>
        <location evidence="2">Cytoplasm</location>
        <location evidence="2">Cytoskeleton</location>
        <location evidence="2">Spindle</location>
    </subcellularLocation>
    <subcellularLocation>
        <location evidence="1">Nucleus</location>
    </subcellularLocation>
</comment>
<evidence type="ECO:0000256" key="5">
    <source>
        <dbReference type="ARBA" id="ARBA00014520"/>
    </source>
</evidence>
<keyword evidence="14" id="KW-0539">Nucleus</keyword>
<evidence type="ECO:0000256" key="13">
    <source>
        <dbReference type="ARBA" id="ARBA00023212"/>
    </source>
</evidence>
<evidence type="ECO:0000256" key="1">
    <source>
        <dbReference type="ARBA" id="ARBA00004123"/>
    </source>
</evidence>
<dbReference type="Proteomes" id="UP001497383">
    <property type="component" value="Chromosome 6"/>
</dbReference>
<gene>
    <name evidence="19" type="ORF">LODBEIA_P50110</name>
</gene>
<keyword evidence="11" id="KW-0159">Chromosome partition</keyword>
<evidence type="ECO:0000256" key="3">
    <source>
        <dbReference type="ARBA" id="ARBA00004629"/>
    </source>
</evidence>
<evidence type="ECO:0000256" key="8">
    <source>
        <dbReference type="ARBA" id="ARBA00022618"/>
    </source>
</evidence>
<feature type="region of interest" description="Disordered" evidence="18">
    <location>
        <begin position="251"/>
        <end position="458"/>
    </location>
</feature>
<keyword evidence="8" id="KW-0132">Cell division</keyword>
<keyword evidence="9" id="KW-0493">Microtubule</keyword>
<keyword evidence="12" id="KW-0995">Kinetochore</keyword>
<feature type="compositionally biased region" description="Acidic residues" evidence="18">
    <location>
        <begin position="113"/>
        <end position="130"/>
    </location>
</feature>
<name>A0ABP0ZVT4_9ASCO</name>
<sequence>MKRLSIAPSASRRKSGISLEDQKARQELEQLDQDTTLVLQGIDKSLSRANAIINGKLKSVLQEYIVQSSRINQHCGFWKKFFESSANVVLDSYEAPIAEVNDANLLHDVDGVEDVGGEEGEEEEEYEEEERQGGSLKPFSGSNVKNPHVRAIIEEGSPTWSTEQTNLSKATSSTPQRSGRSGGQQRTRFALGNDIIKGTKLMETVNLQHPSSNVGPRQSPPERGSPIRIQTIRRSLDAYQRVSISPRKYRTPISSRSEAMQSMLNSSPTFPEPPVLKSDIPSEASRLPNTTSPHRSSDVEPHLRRFPNTPKYAGIGSGSSHGTPLVRALVRDEGDSGLQPPQLETSSQISTHAAALIDSESSSEQLPVFNTIELTSSGRRQAQVEKEPLSKRRRVDDADGEEEKGKAKKDEEHEIDKGDLVDEDEEGNVFYEKKDRMSPEGNENPEGEDASHSKSISQIYAEEISKFRHQEYAGGEVEETEAVEEITVGANQDGNDITEGSTADLGPLKERWKYFSAL</sequence>
<feature type="compositionally biased region" description="Polar residues" evidence="18">
    <location>
        <begin position="158"/>
        <end position="170"/>
    </location>
</feature>
<feature type="region of interest" description="Disordered" evidence="18">
    <location>
        <begin position="208"/>
        <end position="227"/>
    </location>
</feature>
<keyword evidence="10" id="KW-0498">Mitosis</keyword>
<evidence type="ECO:0000256" key="10">
    <source>
        <dbReference type="ARBA" id="ARBA00022776"/>
    </source>
</evidence>
<evidence type="ECO:0000256" key="15">
    <source>
        <dbReference type="ARBA" id="ARBA00023306"/>
    </source>
</evidence>
<dbReference type="InterPro" id="IPR013964">
    <property type="entry name" value="DASH_Ask1"/>
</dbReference>
<keyword evidence="16" id="KW-0137">Centromere</keyword>
<organism evidence="19 20">
    <name type="scientific">Lodderomyces beijingensis</name>
    <dbReference type="NCBI Taxonomy" id="1775926"/>
    <lineage>
        <taxon>Eukaryota</taxon>
        <taxon>Fungi</taxon>
        <taxon>Dikarya</taxon>
        <taxon>Ascomycota</taxon>
        <taxon>Saccharomycotina</taxon>
        <taxon>Pichiomycetes</taxon>
        <taxon>Debaryomycetaceae</taxon>
        <taxon>Candida/Lodderomyces clade</taxon>
        <taxon>Lodderomyces</taxon>
    </lineage>
</organism>
<feature type="compositionally biased region" description="Basic and acidic residues" evidence="18">
    <location>
        <begin position="382"/>
        <end position="420"/>
    </location>
</feature>
<proteinExistence type="inferred from homology"/>
<keyword evidence="7" id="KW-0963">Cytoplasm</keyword>
<dbReference type="PANTHER" id="PTHR28200:SF1">
    <property type="entry name" value="DASH COMPLEX SUBUNIT ASK1"/>
    <property type="match status" value="1"/>
</dbReference>
<reference evidence="19 20" key="1">
    <citation type="submission" date="2024-03" db="EMBL/GenBank/DDBJ databases">
        <authorList>
            <person name="Brejova B."/>
        </authorList>
    </citation>
    <scope>NUCLEOTIDE SEQUENCE [LARGE SCALE GENOMIC DNA]</scope>
    <source>
        <strain evidence="19 20">CBS 14171</strain>
    </source>
</reference>
<evidence type="ECO:0000256" key="12">
    <source>
        <dbReference type="ARBA" id="ARBA00022838"/>
    </source>
</evidence>
<keyword evidence="6" id="KW-0158">Chromosome</keyword>
<protein>
    <recommendedName>
        <fullName evidence="5">DASH complex subunit ASK1</fullName>
    </recommendedName>
    <alternativeName>
        <fullName evidence="17">Outer kinetochore protein ASK1</fullName>
    </alternativeName>
</protein>
<keyword evidence="20" id="KW-1185">Reference proteome</keyword>
<evidence type="ECO:0000256" key="9">
    <source>
        <dbReference type="ARBA" id="ARBA00022701"/>
    </source>
</evidence>
<dbReference type="PANTHER" id="PTHR28200">
    <property type="entry name" value="DASH COMPLEX SUBUNIT ASK1"/>
    <property type="match status" value="1"/>
</dbReference>
<dbReference type="RefSeq" id="XP_066831949.1">
    <property type="nucleotide sequence ID" value="XM_066975297.1"/>
</dbReference>
<evidence type="ECO:0000256" key="4">
    <source>
        <dbReference type="ARBA" id="ARBA00010731"/>
    </source>
</evidence>